<dbReference type="Proteomes" id="UP000236318">
    <property type="component" value="Unassembled WGS sequence"/>
</dbReference>
<organism evidence="1 2">
    <name type="scientific">Mycobacterium ahvazicum</name>
    <dbReference type="NCBI Taxonomy" id="1964395"/>
    <lineage>
        <taxon>Bacteria</taxon>
        <taxon>Bacillati</taxon>
        <taxon>Actinomycetota</taxon>
        <taxon>Actinomycetes</taxon>
        <taxon>Mycobacteriales</taxon>
        <taxon>Mycobacteriaceae</taxon>
        <taxon>Mycobacterium</taxon>
        <taxon>Mycobacterium simiae complex</taxon>
    </lineage>
</organism>
<protein>
    <submittedName>
        <fullName evidence="1">Uncharacterized protein</fullName>
    </submittedName>
</protein>
<gene>
    <name evidence="1" type="ORF">MAAFP003_4024</name>
</gene>
<evidence type="ECO:0000313" key="2">
    <source>
        <dbReference type="Proteomes" id="UP000236318"/>
    </source>
</evidence>
<reference evidence="1" key="1">
    <citation type="submission" date="2018-01" db="EMBL/GenBank/DDBJ databases">
        <authorList>
            <consortium name="Urmite Genomes"/>
        </authorList>
    </citation>
    <scope>NUCLEOTIDE SEQUENCE [LARGE SCALE GENOMIC DNA]</scope>
    <source>
        <strain evidence="1">AFP003</strain>
    </source>
</reference>
<accession>A0A2K4YEW3</accession>
<dbReference type="AlphaFoldDB" id="A0A2K4YEW3"/>
<keyword evidence="2" id="KW-1185">Reference proteome</keyword>
<evidence type="ECO:0000313" key="1">
    <source>
        <dbReference type="EMBL" id="SOX55336.1"/>
    </source>
</evidence>
<comment type="caution">
    <text evidence="1">The sequence shown here is derived from an EMBL/GenBank/DDBJ whole genome shotgun (WGS) entry which is preliminary data.</text>
</comment>
<feature type="non-terminal residue" evidence="1">
    <location>
        <position position="1"/>
    </location>
</feature>
<dbReference type="EMBL" id="FXEG02000003">
    <property type="protein sequence ID" value="SOX55336.1"/>
    <property type="molecule type" value="Genomic_DNA"/>
</dbReference>
<proteinExistence type="predicted"/>
<sequence>VWRRKNKYATAAPIAVTSTAWQEQFDELWRLLVPQGGAAASQQGEAIRLAGKLSREILDNGAINWDADFCAMADHLAQLLTGGRPVADQSELNTLRDTVRSGGGGRAELYRVAELAVSWVLANPIPVPAAPAPYRN</sequence>
<name>A0A2K4YEW3_9MYCO</name>